<dbReference type="Proteomes" id="UP000196573">
    <property type="component" value="Unassembled WGS sequence"/>
</dbReference>
<evidence type="ECO:0000313" key="3">
    <source>
        <dbReference type="Proteomes" id="UP000196573"/>
    </source>
</evidence>
<dbReference type="OrthoDB" id="2664633at2"/>
<evidence type="ECO:0000313" key="2">
    <source>
        <dbReference type="EMBL" id="SMA50638.1"/>
    </source>
</evidence>
<keyword evidence="2" id="KW-0378">Hydrolase</keyword>
<proteinExistence type="predicted"/>
<dbReference type="AlphaFoldDB" id="A0A1X7ARC0"/>
<feature type="domain" description="Type VII secretion system protein EssD-like" evidence="1">
    <location>
        <begin position="11"/>
        <end position="145"/>
    </location>
</feature>
<protein>
    <submittedName>
        <fullName evidence="2">Putative ribonuclease YeeF</fullName>
        <ecNumber evidence="2">3.1.-.-</ecNumber>
    </submittedName>
</protein>
<keyword evidence="3" id="KW-1185">Reference proteome</keyword>
<name>A0A1X7ARC0_9GAMM</name>
<reference evidence="2 3" key="1">
    <citation type="submission" date="2017-03" db="EMBL/GenBank/DDBJ databases">
        <authorList>
            <person name="Afonso C.L."/>
            <person name="Miller P.J."/>
            <person name="Scott M.A."/>
            <person name="Spackman E."/>
            <person name="Goraichik I."/>
            <person name="Dimitrov K.M."/>
            <person name="Suarez D.L."/>
            <person name="Swayne D.E."/>
        </authorList>
    </citation>
    <scope>NUCLEOTIDE SEQUENCE [LARGE SCALE GENOMIC DNA]</scope>
    <source>
        <strain evidence="2">SB41UT1</strain>
    </source>
</reference>
<dbReference type="Gene3D" id="3.40.570.10">
    <property type="entry name" value="Extracellular Endonuclease, subunit A"/>
    <property type="match status" value="1"/>
</dbReference>
<dbReference type="EC" id="3.1.-.-" evidence="2"/>
<dbReference type="InterPro" id="IPR044927">
    <property type="entry name" value="Endonuclea_NS_2"/>
</dbReference>
<accession>A0A1X7ARC0</accession>
<dbReference type="EMBL" id="FWPT01000014">
    <property type="protein sequence ID" value="SMA50638.1"/>
    <property type="molecule type" value="Genomic_DNA"/>
</dbReference>
<evidence type="ECO:0000259" key="1">
    <source>
        <dbReference type="Pfam" id="PF13930"/>
    </source>
</evidence>
<sequence>MSFYCFIVSVYTYETDHLGRVVNVKGKLKLSPLGNKDRNESHRSLYRQKKYGPDVARSEDKVEQYDGGHLIATLFIGPAEKINMIPQLRRKNQNRKIDGQWYNMERDWAVLLESDPPSEVDIEINIAYEDDQETPKTLWVDSTIDGIIQPREEFEN</sequence>
<gene>
    <name evidence="2" type="primary">yeeF_3</name>
    <name evidence="2" type="ORF">EHSB41UT_04455</name>
</gene>
<organism evidence="2 3">
    <name type="scientific">Parendozoicomonas haliclonae</name>
    <dbReference type="NCBI Taxonomy" id="1960125"/>
    <lineage>
        <taxon>Bacteria</taxon>
        <taxon>Pseudomonadati</taxon>
        <taxon>Pseudomonadota</taxon>
        <taxon>Gammaproteobacteria</taxon>
        <taxon>Oceanospirillales</taxon>
        <taxon>Endozoicomonadaceae</taxon>
        <taxon>Parendozoicomonas</taxon>
    </lineage>
</organism>
<dbReference type="GO" id="GO:0016787">
    <property type="term" value="F:hydrolase activity"/>
    <property type="evidence" value="ECO:0007669"/>
    <property type="project" value="UniProtKB-KW"/>
</dbReference>
<dbReference type="InterPro" id="IPR044929">
    <property type="entry name" value="DNA/RNA_non-sp_Endonuclease_sf"/>
</dbReference>
<dbReference type="RefSeq" id="WP_087113077.1">
    <property type="nucleotide sequence ID" value="NZ_CBCSCN010000017.1"/>
</dbReference>
<dbReference type="Pfam" id="PF13930">
    <property type="entry name" value="Endonuclea_NS_2"/>
    <property type="match status" value="1"/>
</dbReference>